<feature type="region of interest" description="Disordered" evidence="1">
    <location>
        <begin position="1"/>
        <end position="32"/>
    </location>
</feature>
<evidence type="ECO:0000256" key="1">
    <source>
        <dbReference type="SAM" id="MobiDB-lite"/>
    </source>
</evidence>
<keyword evidence="3" id="KW-1185">Reference proteome</keyword>
<dbReference type="AlphaFoldDB" id="A0A4C1U6X0"/>
<feature type="compositionally biased region" description="Low complexity" evidence="1">
    <location>
        <begin position="69"/>
        <end position="83"/>
    </location>
</feature>
<protein>
    <submittedName>
        <fullName evidence="2">Uncharacterized protein</fullName>
    </submittedName>
</protein>
<organism evidence="2 3">
    <name type="scientific">Eumeta variegata</name>
    <name type="common">Bagworm moth</name>
    <name type="synonym">Eumeta japonica</name>
    <dbReference type="NCBI Taxonomy" id="151549"/>
    <lineage>
        <taxon>Eukaryota</taxon>
        <taxon>Metazoa</taxon>
        <taxon>Ecdysozoa</taxon>
        <taxon>Arthropoda</taxon>
        <taxon>Hexapoda</taxon>
        <taxon>Insecta</taxon>
        <taxon>Pterygota</taxon>
        <taxon>Neoptera</taxon>
        <taxon>Endopterygota</taxon>
        <taxon>Lepidoptera</taxon>
        <taxon>Glossata</taxon>
        <taxon>Ditrysia</taxon>
        <taxon>Tineoidea</taxon>
        <taxon>Psychidae</taxon>
        <taxon>Oiketicinae</taxon>
        <taxon>Eumeta</taxon>
    </lineage>
</organism>
<comment type="caution">
    <text evidence="2">The sequence shown here is derived from an EMBL/GenBank/DDBJ whole genome shotgun (WGS) entry which is preliminary data.</text>
</comment>
<dbReference type="EMBL" id="BGZK01000137">
    <property type="protein sequence ID" value="GBP22143.1"/>
    <property type="molecule type" value="Genomic_DNA"/>
</dbReference>
<dbReference type="Proteomes" id="UP000299102">
    <property type="component" value="Unassembled WGS sequence"/>
</dbReference>
<evidence type="ECO:0000313" key="2">
    <source>
        <dbReference type="EMBL" id="GBP22143.1"/>
    </source>
</evidence>
<accession>A0A4C1U6X0</accession>
<proteinExistence type="predicted"/>
<evidence type="ECO:0000313" key="3">
    <source>
        <dbReference type="Proteomes" id="UP000299102"/>
    </source>
</evidence>
<reference evidence="2 3" key="1">
    <citation type="journal article" date="2019" name="Commun. Biol.">
        <title>The bagworm genome reveals a unique fibroin gene that provides high tensile strength.</title>
        <authorList>
            <person name="Kono N."/>
            <person name="Nakamura H."/>
            <person name="Ohtoshi R."/>
            <person name="Tomita M."/>
            <person name="Numata K."/>
            <person name="Arakawa K."/>
        </authorList>
    </citation>
    <scope>NUCLEOTIDE SEQUENCE [LARGE SCALE GENOMIC DNA]</scope>
</reference>
<name>A0A4C1U6X0_EUMVA</name>
<gene>
    <name evidence="2" type="ORF">EVAR_10652_1</name>
</gene>
<feature type="region of interest" description="Disordered" evidence="1">
    <location>
        <begin position="68"/>
        <end position="107"/>
    </location>
</feature>
<sequence length="107" mass="12002">MDTSKPRGQDDGQKIDGGKWGDRDPDSHPLDETLQRKLLVRVYMAWGTNKRGRRMVTDAERGRGEMYLGSEEFGGMEGESGASQSRSTNFSRHKGVVDRTPLKRTTS</sequence>